<dbReference type="Proteomes" id="UP001198901">
    <property type="component" value="Unassembled WGS sequence"/>
</dbReference>
<sequence>MNLKQKLYNCTQDILNDRLKVIQTTISGIQNALLSETKNTAGDKHETGRAMLQLEREKAGQQLAEIQKQFEILNKINPRQVHSKVALGSIVFTTLSNYFISTSVGEIQLKNQNFFAISMASPIATLIAGKTTDQSFLFRNEEITITKIL</sequence>
<name>A0ABS7XP33_9FLAO</name>
<evidence type="ECO:0000313" key="2">
    <source>
        <dbReference type="Proteomes" id="UP001198901"/>
    </source>
</evidence>
<dbReference type="RefSeq" id="WP_224524544.1">
    <property type="nucleotide sequence ID" value="NZ_JAIUJR010000001.1"/>
</dbReference>
<evidence type="ECO:0000313" key="1">
    <source>
        <dbReference type="EMBL" id="MCA0131228.1"/>
    </source>
</evidence>
<organism evidence="1 2">
    <name type="scientific">Winogradskyella alexanderae</name>
    <dbReference type="NCBI Taxonomy" id="2877123"/>
    <lineage>
        <taxon>Bacteria</taxon>
        <taxon>Pseudomonadati</taxon>
        <taxon>Bacteroidota</taxon>
        <taxon>Flavobacteriia</taxon>
        <taxon>Flavobacteriales</taxon>
        <taxon>Flavobacteriaceae</taxon>
        <taxon>Winogradskyella</taxon>
    </lineage>
</organism>
<keyword evidence="2" id="KW-1185">Reference proteome</keyword>
<proteinExistence type="predicted"/>
<accession>A0ABS7XP33</accession>
<reference evidence="2" key="1">
    <citation type="submission" date="2023-07" db="EMBL/GenBank/DDBJ databases">
        <authorList>
            <person name="Yue Y."/>
        </authorList>
    </citation>
    <scope>NUCLEOTIDE SEQUENCE [LARGE SCALE GENOMIC DNA]</scope>
    <source>
        <strain evidence="2">D23</strain>
    </source>
</reference>
<protein>
    <submittedName>
        <fullName evidence="1">3-oxoacyl-ACP synthase</fullName>
    </submittedName>
</protein>
<gene>
    <name evidence="1" type="ORF">LBU54_01430</name>
</gene>
<dbReference type="EMBL" id="JAIUJR010000001">
    <property type="protein sequence ID" value="MCA0131228.1"/>
    <property type="molecule type" value="Genomic_DNA"/>
</dbReference>
<comment type="caution">
    <text evidence="1">The sequence shown here is derived from an EMBL/GenBank/DDBJ whole genome shotgun (WGS) entry which is preliminary data.</text>
</comment>